<dbReference type="RefSeq" id="WP_195129894.1">
    <property type="nucleotide sequence ID" value="NZ_JADLQX010000008.1"/>
</dbReference>
<protein>
    <submittedName>
        <fullName evidence="2">Uncharacterized protein</fullName>
    </submittedName>
</protein>
<evidence type="ECO:0000313" key="3">
    <source>
        <dbReference type="Proteomes" id="UP000702209"/>
    </source>
</evidence>
<keyword evidence="3" id="KW-1185">Reference proteome</keyword>
<feature type="compositionally biased region" description="Basic and acidic residues" evidence="1">
    <location>
        <begin position="96"/>
        <end position="117"/>
    </location>
</feature>
<organism evidence="2 3">
    <name type="scientific">Nocardia amamiensis</name>
    <dbReference type="NCBI Taxonomy" id="404578"/>
    <lineage>
        <taxon>Bacteria</taxon>
        <taxon>Bacillati</taxon>
        <taxon>Actinomycetota</taxon>
        <taxon>Actinomycetes</taxon>
        <taxon>Mycobacteriales</taxon>
        <taxon>Nocardiaceae</taxon>
        <taxon>Nocardia</taxon>
    </lineage>
</organism>
<sequence>MQGAELAGQQVARRTSLLLASGAAPGVALAQGLRVQTGTDTLSVPIGAQVLGIGHYTLGARLRPVSVVAAPGELYLSGVQLAQGDMAPSGLPVARFRTDSRHRPDSRSDDSMSRSDDPMPWDTWPEPDHTEVVTAVARAVAQVPGNERPGRDDDYCTPGGTSSLATELARTAAEPNCPLGVRAVSTASAVADHGELVERAGGSGGASLVAQLRARPRPPLVPLSPARQRLRSRDPVQRSSASHAVSFVLGSRGPADAVEVPLTVDNPEAIAFELPELSVSPSTLDTGATTLDLQLAVTENPAGAGLGEGSAPAGIQAGFPTATPLVHAAIVAGYARRFAGLLRVITNAARSAIGAHENALAPVLCRFAADRCSLALLNLLPACVGRSGGRAPEWRAVVERHHRVGRHELPGETTDPADLLGRRLAFWRPVAAGLLAPATDHRRPARMACGYAAGKAVFAHSALVVDSEGNR</sequence>
<dbReference type="Proteomes" id="UP000702209">
    <property type="component" value="Unassembled WGS sequence"/>
</dbReference>
<evidence type="ECO:0000313" key="2">
    <source>
        <dbReference type="EMBL" id="MBF6298599.1"/>
    </source>
</evidence>
<accession>A0ABS0CPR8</accession>
<feature type="region of interest" description="Disordered" evidence="1">
    <location>
        <begin position="219"/>
        <end position="238"/>
    </location>
</feature>
<gene>
    <name evidence="2" type="ORF">IU459_13760</name>
</gene>
<dbReference type="InterPro" id="IPR029058">
    <property type="entry name" value="AB_hydrolase_fold"/>
</dbReference>
<comment type="caution">
    <text evidence="2">The sequence shown here is derived from an EMBL/GenBank/DDBJ whole genome shotgun (WGS) entry which is preliminary data.</text>
</comment>
<dbReference type="EMBL" id="JADLQX010000008">
    <property type="protein sequence ID" value="MBF6298599.1"/>
    <property type="molecule type" value="Genomic_DNA"/>
</dbReference>
<evidence type="ECO:0000256" key="1">
    <source>
        <dbReference type="SAM" id="MobiDB-lite"/>
    </source>
</evidence>
<proteinExistence type="predicted"/>
<dbReference type="Gene3D" id="3.40.50.1820">
    <property type="entry name" value="alpha/beta hydrolase"/>
    <property type="match status" value="1"/>
</dbReference>
<reference evidence="2 3" key="1">
    <citation type="submission" date="2020-10" db="EMBL/GenBank/DDBJ databases">
        <title>Identification of Nocardia species via Next-generation sequencing and recognition of intraspecies genetic diversity.</title>
        <authorList>
            <person name="Li P."/>
            <person name="Li P."/>
            <person name="Lu B."/>
        </authorList>
    </citation>
    <scope>NUCLEOTIDE SEQUENCE [LARGE SCALE GENOMIC DNA]</scope>
    <source>
        <strain evidence="2 3">BJ06-0157</strain>
    </source>
</reference>
<feature type="region of interest" description="Disordered" evidence="1">
    <location>
        <begin position="90"/>
        <end position="127"/>
    </location>
</feature>
<name>A0ABS0CPR8_9NOCA</name>